<evidence type="ECO:0000313" key="1">
    <source>
        <dbReference type="EMBL" id="KAJ2794029.1"/>
    </source>
</evidence>
<name>A0ACC1KS26_9FUNG</name>
<reference evidence="1" key="1">
    <citation type="submission" date="2022-07" db="EMBL/GenBank/DDBJ databases">
        <title>Phylogenomic reconstructions and comparative analyses of Kickxellomycotina fungi.</title>
        <authorList>
            <person name="Reynolds N.K."/>
            <person name="Stajich J.E."/>
            <person name="Barry K."/>
            <person name="Grigoriev I.V."/>
            <person name="Crous P."/>
            <person name="Smith M.E."/>
        </authorList>
    </citation>
    <scope>NUCLEOTIDE SEQUENCE</scope>
    <source>
        <strain evidence="1">BCRC 34780</strain>
    </source>
</reference>
<evidence type="ECO:0000313" key="2">
    <source>
        <dbReference type="Proteomes" id="UP001140087"/>
    </source>
</evidence>
<dbReference type="EMBL" id="JANBUN010002654">
    <property type="protein sequence ID" value="KAJ2794029.1"/>
    <property type="molecule type" value="Genomic_DNA"/>
</dbReference>
<proteinExistence type="predicted"/>
<accession>A0ACC1KS26</accession>
<sequence>MGLTRNVPRRLFPSCRCRLRRFDLERPGFQQMFRRASESQILQQGRPAQNVHESLERKLSLPIIPNIGKLRANRAHLQPPPLPAVAAQQPMPKRLRTILEDSVGTFTPTSEDAPANVDASVLDPSDEYLVASIGLYLVSARLLVMLLCAFPEDGYQRVHGRPAAVAVASGTGLRSLWEHTGDKTAHPHAMSLLQGPLVPGTGPIRLELRLRPDSRGVSVGTQIILFRWGSLVFVCQQARGDSSTPEHSPAGAAGGEDSALQSYNIATPPRDESARGSMRPDRAVRPVRSANGVAGGWNQVRTSSPLSGGTPPDVRLFSLPRAPASMVANLPPRAHFMAPPPPPLSRVAADAAPPRRQSSHTLPPAKTVEERRFSFPTQS</sequence>
<feature type="non-terminal residue" evidence="1">
    <location>
        <position position="379"/>
    </location>
</feature>
<gene>
    <name evidence="1" type="ORF">H4R21_005662</name>
</gene>
<dbReference type="Proteomes" id="UP001140087">
    <property type="component" value="Unassembled WGS sequence"/>
</dbReference>
<comment type="caution">
    <text evidence="1">The sequence shown here is derived from an EMBL/GenBank/DDBJ whole genome shotgun (WGS) entry which is preliminary data.</text>
</comment>
<organism evidence="1 2">
    <name type="scientific">Coemansia helicoidea</name>
    <dbReference type="NCBI Taxonomy" id="1286919"/>
    <lineage>
        <taxon>Eukaryota</taxon>
        <taxon>Fungi</taxon>
        <taxon>Fungi incertae sedis</taxon>
        <taxon>Zoopagomycota</taxon>
        <taxon>Kickxellomycotina</taxon>
        <taxon>Kickxellomycetes</taxon>
        <taxon>Kickxellales</taxon>
        <taxon>Kickxellaceae</taxon>
        <taxon>Coemansia</taxon>
    </lineage>
</organism>
<protein>
    <submittedName>
        <fullName evidence="1">Uncharacterized protein</fullName>
    </submittedName>
</protein>
<keyword evidence="2" id="KW-1185">Reference proteome</keyword>